<dbReference type="InterPro" id="IPR033753">
    <property type="entry name" value="GCV_H/Fam206"/>
</dbReference>
<evidence type="ECO:0000313" key="5">
    <source>
        <dbReference type="EMBL" id="GAA4447043.1"/>
    </source>
</evidence>
<dbReference type="InterPro" id="IPR003016">
    <property type="entry name" value="2-oxoA_DH_lipoyl-BS"/>
</dbReference>
<dbReference type="CDD" id="cd06848">
    <property type="entry name" value="GCS_H"/>
    <property type="match status" value="1"/>
</dbReference>
<comment type="cofactor">
    <cofactor evidence="3">
        <name>(R)-lipoate</name>
        <dbReference type="ChEBI" id="CHEBI:83088"/>
    </cofactor>
    <text evidence="3">Binds 1 lipoyl cofactor covalently.</text>
</comment>
<protein>
    <recommendedName>
        <fullName evidence="3">Glycine cleavage system H protein</fullName>
    </recommendedName>
</protein>
<comment type="caution">
    <text evidence="5">The sequence shown here is derived from an EMBL/GenBank/DDBJ whole genome shotgun (WGS) entry which is preliminary data.</text>
</comment>
<evidence type="ECO:0000256" key="2">
    <source>
        <dbReference type="ARBA" id="ARBA00022823"/>
    </source>
</evidence>
<dbReference type="EMBL" id="BAABEY010000036">
    <property type="protein sequence ID" value="GAA4447043.1"/>
    <property type="molecule type" value="Genomic_DNA"/>
</dbReference>
<feature type="domain" description="Lipoyl-binding" evidence="4">
    <location>
        <begin position="22"/>
        <end position="104"/>
    </location>
</feature>
<dbReference type="PROSITE" id="PS00189">
    <property type="entry name" value="LIPOYL"/>
    <property type="match status" value="1"/>
</dbReference>
<dbReference type="Proteomes" id="UP001501508">
    <property type="component" value="Unassembled WGS sequence"/>
</dbReference>
<dbReference type="NCBIfam" id="TIGR00527">
    <property type="entry name" value="gcvH"/>
    <property type="match status" value="1"/>
</dbReference>
<dbReference type="PROSITE" id="PS50968">
    <property type="entry name" value="BIOTINYL_LIPOYL"/>
    <property type="match status" value="1"/>
</dbReference>
<dbReference type="RefSeq" id="WP_345032748.1">
    <property type="nucleotide sequence ID" value="NZ_BAABEY010000036.1"/>
</dbReference>
<proteinExistence type="inferred from homology"/>
<evidence type="ECO:0000313" key="6">
    <source>
        <dbReference type="Proteomes" id="UP001501508"/>
    </source>
</evidence>
<accession>A0ABP8MAJ2</accession>
<dbReference type="PANTHER" id="PTHR11715">
    <property type="entry name" value="GLYCINE CLEAVAGE SYSTEM H PROTEIN"/>
    <property type="match status" value="1"/>
</dbReference>
<dbReference type="SUPFAM" id="SSF51230">
    <property type="entry name" value="Single hybrid motif"/>
    <property type="match status" value="1"/>
</dbReference>
<name>A0ABP8MAJ2_9BACT</name>
<dbReference type="InterPro" id="IPR000089">
    <property type="entry name" value="Biotin_lipoyl"/>
</dbReference>
<gene>
    <name evidence="3 5" type="primary">gcvH</name>
    <name evidence="5" type="ORF">GCM10023091_41310</name>
</gene>
<sequence>MEFPQQLKYTQDHEWVLVDGDIATVGITDHAQNELSDIIYVDVTTVGETLKQGAVFGAVEAVKTVSDLFLPISGEIIEFNSALEGAPELVNSDPYQAGWIVKVKLSSADELDSLLTADAYQALIGL</sequence>
<dbReference type="InterPro" id="IPR017453">
    <property type="entry name" value="GCV_H_sub"/>
</dbReference>
<organism evidence="5 6">
    <name type="scientific">Ravibacter arvi</name>
    <dbReference type="NCBI Taxonomy" id="2051041"/>
    <lineage>
        <taxon>Bacteria</taxon>
        <taxon>Pseudomonadati</taxon>
        <taxon>Bacteroidota</taxon>
        <taxon>Cytophagia</taxon>
        <taxon>Cytophagales</taxon>
        <taxon>Spirosomataceae</taxon>
        <taxon>Ravibacter</taxon>
    </lineage>
</organism>
<comment type="subunit">
    <text evidence="3">The glycine cleavage system is composed of four proteins: P, T, L and H.</text>
</comment>
<reference evidence="6" key="1">
    <citation type="journal article" date="2019" name="Int. J. Syst. Evol. Microbiol.">
        <title>The Global Catalogue of Microorganisms (GCM) 10K type strain sequencing project: providing services to taxonomists for standard genome sequencing and annotation.</title>
        <authorList>
            <consortium name="The Broad Institute Genomics Platform"/>
            <consortium name="The Broad Institute Genome Sequencing Center for Infectious Disease"/>
            <person name="Wu L."/>
            <person name="Ma J."/>
        </authorList>
    </citation>
    <scope>NUCLEOTIDE SEQUENCE [LARGE SCALE GENOMIC DNA]</scope>
    <source>
        <strain evidence="6">JCM 31920</strain>
    </source>
</reference>
<dbReference type="Gene3D" id="2.40.50.100">
    <property type="match status" value="1"/>
</dbReference>
<dbReference type="NCBIfam" id="NF002270">
    <property type="entry name" value="PRK01202.1"/>
    <property type="match status" value="1"/>
</dbReference>
<dbReference type="PANTHER" id="PTHR11715:SF3">
    <property type="entry name" value="GLYCINE CLEAVAGE SYSTEM H PROTEIN-RELATED"/>
    <property type="match status" value="1"/>
</dbReference>
<dbReference type="InterPro" id="IPR002930">
    <property type="entry name" value="GCV_H"/>
</dbReference>
<comment type="function">
    <text evidence="3">The glycine cleavage system catalyzes the degradation of glycine. The H protein shuttles the methylamine group of glycine from the P protein to the T protein.</text>
</comment>
<evidence type="ECO:0000259" key="4">
    <source>
        <dbReference type="PROSITE" id="PS50968"/>
    </source>
</evidence>
<dbReference type="Pfam" id="PF01597">
    <property type="entry name" value="GCV_H"/>
    <property type="match status" value="1"/>
</dbReference>
<keyword evidence="6" id="KW-1185">Reference proteome</keyword>
<comment type="similarity">
    <text evidence="1 3">Belongs to the GcvH family.</text>
</comment>
<dbReference type="InterPro" id="IPR011053">
    <property type="entry name" value="Single_hybrid_motif"/>
</dbReference>
<evidence type="ECO:0000256" key="1">
    <source>
        <dbReference type="ARBA" id="ARBA00009249"/>
    </source>
</evidence>
<keyword evidence="2 3" id="KW-0450">Lipoyl</keyword>
<evidence type="ECO:0000256" key="3">
    <source>
        <dbReference type="HAMAP-Rule" id="MF_00272"/>
    </source>
</evidence>
<dbReference type="HAMAP" id="MF_00272">
    <property type="entry name" value="GcvH"/>
    <property type="match status" value="1"/>
</dbReference>
<feature type="modified residue" description="N6-lipoyllysine" evidence="3">
    <location>
        <position position="63"/>
    </location>
</feature>